<sequence>MRPAPSLLLFTVLSGIGFGTLALAALARASPSVWAAGYALALAGLVASTFHLAHPLRARFAFRRLRTSWLSREAWGAVAALALLMPVALADLAGGPRPIFWGMAGGLACLGTVISTAMIYGQLRAVPRWHHWSTPALFPGFAAAGGALIAMPGPWAAALCVALSAGLAASFVSGDRHVARCALTTGRVTGLARFGRVRSFEPPSTGPTWLTREIVTGRPRSRVLRGLAVLLAGVAPAAVLILAPGAVPLAGALHLAGAFVARWLFFAEARHVAGLFHGVPLAPAPKAALKPAPAARG</sequence>
<organism evidence="2 3">
    <name type="scientific">Cereibacter ovatus</name>
    <dbReference type="NCBI Taxonomy" id="439529"/>
    <lineage>
        <taxon>Bacteria</taxon>
        <taxon>Pseudomonadati</taxon>
        <taxon>Pseudomonadota</taxon>
        <taxon>Alphaproteobacteria</taxon>
        <taxon>Rhodobacterales</taxon>
        <taxon>Paracoccaceae</taxon>
        <taxon>Cereibacter</taxon>
    </lineage>
</organism>
<dbReference type="OrthoDB" id="5520897at2"/>
<dbReference type="Proteomes" id="UP000219467">
    <property type="component" value="Unassembled WGS sequence"/>
</dbReference>
<feature type="transmembrane region" description="Helical" evidence="1">
    <location>
        <begin position="132"/>
        <end position="149"/>
    </location>
</feature>
<keyword evidence="1" id="KW-0472">Membrane</keyword>
<name>A0A285D2Q7_9RHOB</name>
<dbReference type="Pfam" id="PF04976">
    <property type="entry name" value="DmsC"/>
    <property type="match status" value="1"/>
</dbReference>
<protein>
    <submittedName>
        <fullName evidence="2">DMSO reductase anchor subunit</fullName>
    </submittedName>
</protein>
<dbReference type="GO" id="GO:0005886">
    <property type="term" value="C:plasma membrane"/>
    <property type="evidence" value="ECO:0007669"/>
    <property type="project" value="TreeGrafter"/>
</dbReference>
<dbReference type="RefSeq" id="WP_097031513.1">
    <property type="nucleotide sequence ID" value="NZ_OAOQ01000019.1"/>
</dbReference>
<feature type="transmembrane region" description="Helical" evidence="1">
    <location>
        <begin position="223"/>
        <end position="243"/>
    </location>
</feature>
<keyword evidence="1" id="KW-0812">Transmembrane</keyword>
<dbReference type="GO" id="GO:0009390">
    <property type="term" value="C:dimethyl sulfoxide reductase complex"/>
    <property type="evidence" value="ECO:0007669"/>
    <property type="project" value="TreeGrafter"/>
</dbReference>
<dbReference type="InterPro" id="IPR007059">
    <property type="entry name" value="DmsC"/>
</dbReference>
<reference evidence="3" key="1">
    <citation type="submission" date="2017-08" db="EMBL/GenBank/DDBJ databases">
        <authorList>
            <person name="Varghese N."/>
            <person name="Submissions S."/>
        </authorList>
    </citation>
    <scope>NUCLEOTIDE SEQUENCE [LARGE SCALE GENOMIC DNA]</scope>
    <source>
        <strain evidence="3">JA234</strain>
    </source>
</reference>
<evidence type="ECO:0000313" key="3">
    <source>
        <dbReference type="Proteomes" id="UP000219467"/>
    </source>
</evidence>
<dbReference type="GO" id="GO:0009389">
    <property type="term" value="F:dimethyl sulfoxide reductase activity"/>
    <property type="evidence" value="ECO:0007669"/>
    <property type="project" value="TreeGrafter"/>
</dbReference>
<dbReference type="GO" id="GO:0019645">
    <property type="term" value="P:anaerobic electron transport chain"/>
    <property type="evidence" value="ECO:0007669"/>
    <property type="project" value="InterPro"/>
</dbReference>
<feature type="transmembrane region" description="Helical" evidence="1">
    <location>
        <begin position="99"/>
        <end position="120"/>
    </location>
</feature>
<keyword evidence="1" id="KW-1133">Transmembrane helix</keyword>
<evidence type="ECO:0000313" key="2">
    <source>
        <dbReference type="EMBL" id="SNX74049.1"/>
    </source>
</evidence>
<dbReference type="PANTHER" id="PTHR38095">
    <property type="entry name" value="ANAEROBIC DIMETHYL SULFOXIDE REDUCTASE CHAIN YNFH"/>
    <property type="match status" value="1"/>
</dbReference>
<feature type="transmembrane region" description="Helical" evidence="1">
    <location>
        <begin position="34"/>
        <end position="53"/>
    </location>
</feature>
<proteinExistence type="predicted"/>
<dbReference type="PANTHER" id="PTHR38095:SF1">
    <property type="entry name" value="ANAEROBIC DIMETHYL SULFOXIDE REDUCTASE CHAIN YNFH"/>
    <property type="match status" value="1"/>
</dbReference>
<feature type="transmembrane region" description="Helical" evidence="1">
    <location>
        <begin position="155"/>
        <end position="172"/>
    </location>
</feature>
<dbReference type="AlphaFoldDB" id="A0A285D2Q7"/>
<dbReference type="EMBL" id="OAOQ01000019">
    <property type="protein sequence ID" value="SNX74049.1"/>
    <property type="molecule type" value="Genomic_DNA"/>
</dbReference>
<evidence type="ECO:0000256" key="1">
    <source>
        <dbReference type="SAM" id="Phobius"/>
    </source>
</evidence>
<keyword evidence="3" id="KW-1185">Reference proteome</keyword>
<accession>A0A285D2Q7</accession>
<gene>
    <name evidence="2" type="ORF">SAMN05878503_11911</name>
</gene>
<feature type="transmembrane region" description="Helical" evidence="1">
    <location>
        <begin position="74"/>
        <end position="93"/>
    </location>
</feature>
<feature type="transmembrane region" description="Helical" evidence="1">
    <location>
        <begin position="249"/>
        <end position="267"/>
    </location>
</feature>